<accession>A0A9D1NXR1</accession>
<dbReference type="Gene3D" id="3.40.630.10">
    <property type="entry name" value="Zn peptidases"/>
    <property type="match status" value="1"/>
</dbReference>
<dbReference type="InterPro" id="IPR023358">
    <property type="entry name" value="Peptidase_M18_dom2"/>
</dbReference>
<evidence type="ECO:0000256" key="9">
    <source>
        <dbReference type="RuleBase" id="RU004386"/>
    </source>
</evidence>
<dbReference type="GO" id="GO:0008270">
    <property type="term" value="F:zinc ion binding"/>
    <property type="evidence" value="ECO:0007669"/>
    <property type="project" value="InterPro"/>
</dbReference>
<evidence type="ECO:0000256" key="1">
    <source>
        <dbReference type="ARBA" id="ARBA00001947"/>
    </source>
</evidence>
<keyword evidence="4 9" id="KW-0645">Protease</keyword>
<dbReference type="GO" id="GO:0005737">
    <property type="term" value="C:cytoplasm"/>
    <property type="evidence" value="ECO:0007669"/>
    <property type="project" value="UniProtKB-ARBA"/>
</dbReference>
<keyword evidence="5 9" id="KW-0479">Metal-binding</keyword>
<dbReference type="NCBIfam" id="NF002759">
    <property type="entry name" value="PRK02813.1"/>
    <property type="match status" value="1"/>
</dbReference>
<dbReference type="SUPFAM" id="SSF101821">
    <property type="entry name" value="Aminopeptidase/glucanase lid domain"/>
    <property type="match status" value="1"/>
</dbReference>
<evidence type="ECO:0000256" key="2">
    <source>
        <dbReference type="ARBA" id="ARBA00008290"/>
    </source>
</evidence>
<evidence type="ECO:0000256" key="5">
    <source>
        <dbReference type="ARBA" id="ARBA00022723"/>
    </source>
</evidence>
<evidence type="ECO:0000256" key="6">
    <source>
        <dbReference type="ARBA" id="ARBA00022801"/>
    </source>
</evidence>
<dbReference type="PRINTS" id="PR00932">
    <property type="entry name" value="AMINO1PTASE"/>
</dbReference>
<keyword evidence="6 9" id="KW-0378">Hydrolase</keyword>
<dbReference type="GO" id="GO:0004177">
    <property type="term" value="F:aminopeptidase activity"/>
    <property type="evidence" value="ECO:0007669"/>
    <property type="project" value="UniProtKB-KW"/>
</dbReference>
<name>A0A9D1NXR1_9FIRM</name>
<dbReference type="AlphaFoldDB" id="A0A9D1NXR1"/>
<reference evidence="11" key="1">
    <citation type="submission" date="2020-10" db="EMBL/GenBank/DDBJ databases">
        <authorList>
            <person name="Gilroy R."/>
        </authorList>
    </citation>
    <scope>NUCLEOTIDE SEQUENCE</scope>
    <source>
        <strain evidence="11">ChiBcec6-7307</strain>
    </source>
</reference>
<dbReference type="InterPro" id="IPR001948">
    <property type="entry name" value="Peptidase_M18"/>
</dbReference>
<comment type="cofactor">
    <cofactor evidence="1 10">
        <name>Zn(2+)</name>
        <dbReference type="ChEBI" id="CHEBI:29105"/>
    </cofactor>
</comment>
<organism evidence="11 12">
    <name type="scientific">Candidatus Merdiplasma excrementigallinarum</name>
    <dbReference type="NCBI Taxonomy" id="2840864"/>
    <lineage>
        <taxon>Bacteria</taxon>
        <taxon>Bacillati</taxon>
        <taxon>Bacillota</taxon>
        <taxon>Clostridia</taxon>
        <taxon>Lachnospirales</taxon>
        <taxon>Lachnospiraceae</taxon>
        <taxon>Lachnospiraceae incertae sedis</taxon>
        <taxon>Candidatus Merdiplasma</taxon>
    </lineage>
</organism>
<comment type="similarity">
    <text evidence="2 9">Belongs to the peptidase M18 family.</text>
</comment>
<comment type="caution">
    <text evidence="11">The sequence shown here is derived from an EMBL/GenBank/DDBJ whole genome shotgun (WGS) entry which is preliminary data.</text>
</comment>
<evidence type="ECO:0000256" key="3">
    <source>
        <dbReference type="ARBA" id="ARBA00022438"/>
    </source>
</evidence>
<dbReference type="SUPFAM" id="SSF53187">
    <property type="entry name" value="Zn-dependent exopeptidases"/>
    <property type="match status" value="1"/>
</dbReference>
<keyword evidence="7 9" id="KW-0862">Zinc</keyword>
<reference evidence="11" key="2">
    <citation type="journal article" date="2021" name="PeerJ">
        <title>Extensive microbial diversity within the chicken gut microbiome revealed by metagenomics and culture.</title>
        <authorList>
            <person name="Gilroy R."/>
            <person name="Ravi A."/>
            <person name="Getino M."/>
            <person name="Pursley I."/>
            <person name="Horton D.L."/>
            <person name="Alikhan N.F."/>
            <person name="Baker D."/>
            <person name="Gharbi K."/>
            <person name="Hall N."/>
            <person name="Watson M."/>
            <person name="Adriaenssens E.M."/>
            <person name="Foster-Nyarko E."/>
            <person name="Jarju S."/>
            <person name="Secka A."/>
            <person name="Antonio M."/>
            <person name="Oren A."/>
            <person name="Chaudhuri R.R."/>
            <person name="La Ragione R."/>
            <person name="Hildebrand F."/>
            <person name="Pallen M.J."/>
        </authorList>
    </citation>
    <scope>NUCLEOTIDE SEQUENCE</scope>
    <source>
        <strain evidence="11">ChiBcec6-7307</strain>
    </source>
</reference>
<proteinExistence type="inferred from homology"/>
<evidence type="ECO:0000256" key="7">
    <source>
        <dbReference type="ARBA" id="ARBA00022833"/>
    </source>
</evidence>
<dbReference type="GO" id="GO:0008237">
    <property type="term" value="F:metallopeptidase activity"/>
    <property type="evidence" value="ECO:0007669"/>
    <property type="project" value="UniProtKB-KW"/>
</dbReference>
<dbReference type="Proteomes" id="UP000886889">
    <property type="component" value="Unassembled WGS sequence"/>
</dbReference>
<dbReference type="PANTHER" id="PTHR28570:SF3">
    <property type="entry name" value="ASPARTYL AMINOPEPTIDASE"/>
    <property type="match status" value="1"/>
</dbReference>
<dbReference type="CDD" id="cd05658">
    <property type="entry name" value="M18_DAP"/>
    <property type="match status" value="1"/>
</dbReference>
<dbReference type="Gene3D" id="2.30.250.10">
    <property type="entry name" value="Aminopeptidase i, Domain 2"/>
    <property type="match status" value="1"/>
</dbReference>
<gene>
    <name evidence="11" type="ORF">IAC80_00610</name>
</gene>
<evidence type="ECO:0000313" key="11">
    <source>
        <dbReference type="EMBL" id="HIV22416.1"/>
    </source>
</evidence>
<keyword evidence="8 9" id="KW-0482">Metalloprotease</keyword>
<dbReference type="EMBL" id="DVOS01000006">
    <property type="protein sequence ID" value="HIV22416.1"/>
    <property type="molecule type" value="Genomic_DNA"/>
</dbReference>
<dbReference type="Pfam" id="PF02127">
    <property type="entry name" value="Peptidase_M18"/>
    <property type="match status" value="1"/>
</dbReference>
<evidence type="ECO:0000313" key="12">
    <source>
        <dbReference type="Proteomes" id="UP000886889"/>
    </source>
</evidence>
<keyword evidence="3 9" id="KW-0031">Aminopeptidase</keyword>
<evidence type="ECO:0000256" key="10">
    <source>
        <dbReference type="RuleBase" id="RU004387"/>
    </source>
</evidence>
<protein>
    <recommendedName>
        <fullName evidence="10">M18 family aminopeptidase</fullName>
        <ecNumber evidence="10">3.4.11.-</ecNumber>
    </recommendedName>
</protein>
<dbReference type="PANTHER" id="PTHR28570">
    <property type="entry name" value="ASPARTYL AMINOPEPTIDASE"/>
    <property type="match status" value="1"/>
</dbReference>
<evidence type="ECO:0000256" key="8">
    <source>
        <dbReference type="ARBA" id="ARBA00023049"/>
    </source>
</evidence>
<sequence>MSDTEFKTVNKALLDFISCSPSCYHVISSFHRLLLEEGFEELLENQPWKLKKGGRYFVARNGSSLIAFRIPENDFSNFQISAAHSDSPSFKVKEKQDLKAEGRYVELNVERYGGMICAPWFDRPLSVAGRAVVKSGDTLKTCLVNIDRDLLMMPSLAIHMNPKVNSGYEYHPQKDLIPLLGDERSQGQFPRLIADQLGVQPEDILGTDLFLYCRTPGTVWGANEEYLSSPRLDDLQCAFSIMKGFLGSKGNSRSVSVCCVFDNEEVGSLTKQGADSTLLSDVLKRICFSLGKNQEEYLQAVAGSFLISADNAHAVHPNHADKADPTNRPYMNLGPVIKFNANQKYTTDSVSAAIFREICSRAQVPCQTYANHSDIAGGSTLGNLSNAHVSLNAVDIGLAQLAMHSPYETAGAMDTWYLIRAMEKFYSTFIHPAENGWRIDSPEK</sequence>
<evidence type="ECO:0000256" key="4">
    <source>
        <dbReference type="ARBA" id="ARBA00022670"/>
    </source>
</evidence>
<dbReference type="GO" id="GO:0006508">
    <property type="term" value="P:proteolysis"/>
    <property type="evidence" value="ECO:0007669"/>
    <property type="project" value="UniProtKB-KW"/>
</dbReference>
<dbReference type="EC" id="3.4.11.-" evidence="10"/>